<feature type="transmembrane region" description="Helical" evidence="1">
    <location>
        <begin position="6"/>
        <end position="27"/>
    </location>
</feature>
<keyword evidence="1" id="KW-0812">Transmembrane</keyword>
<dbReference type="Proteomes" id="UP000237865">
    <property type="component" value="Unassembled WGS sequence"/>
</dbReference>
<dbReference type="RefSeq" id="WP_146063642.1">
    <property type="nucleotide sequence ID" value="NZ_PHNE01000001.1"/>
</dbReference>
<feature type="transmembrane region" description="Helical" evidence="1">
    <location>
        <begin position="93"/>
        <end position="113"/>
    </location>
</feature>
<evidence type="ECO:0000256" key="1">
    <source>
        <dbReference type="SAM" id="Phobius"/>
    </source>
</evidence>
<feature type="transmembrane region" description="Helical" evidence="1">
    <location>
        <begin position="441"/>
        <end position="465"/>
    </location>
</feature>
<reference evidence="2 3" key="1">
    <citation type="submission" date="2017-11" db="EMBL/GenBank/DDBJ databases">
        <title>Genome sequence of Entomoplasma lucivorax PIPN-2 (ATCC 49196).</title>
        <authorList>
            <person name="Lo W.-S."/>
            <person name="Gasparich G.E."/>
            <person name="Kuo C.-H."/>
        </authorList>
    </citation>
    <scope>NUCLEOTIDE SEQUENCE [LARGE SCALE GENOMIC DNA]</scope>
    <source>
        <strain evidence="2 3">PIPN-2</strain>
    </source>
</reference>
<organism evidence="2 3">
    <name type="scientific">Williamsoniiplasma lucivorax</name>
    <dbReference type="NCBI Taxonomy" id="209274"/>
    <lineage>
        <taxon>Bacteria</taxon>
        <taxon>Bacillati</taxon>
        <taxon>Mycoplasmatota</taxon>
        <taxon>Mollicutes</taxon>
        <taxon>Entomoplasmatales</taxon>
        <taxon>Williamsoniiplasma</taxon>
    </lineage>
</organism>
<dbReference type="AlphaFoldDB" id="A0A2S5REL4"/>
<keyword evidence="3" id="KW-1185">Reference proteome</keyword>
<keyword evidence="1" id="KW-1133">Transmembrane helix</keyword>
<evidence type="ECO:0000313" key="2">
    <source>
        <dbReference type="EMBL" id="PPE05769.1"/>
    </source>
</evidence>
<protein>
    <submittedName>
        <fullName evidence="2">Uncharacterized protein</fullName>
    </submittedName>
</protein>
<comment type="caution">
    <text evidence="2">The sequence shown here is derived from an EMBL/GenBank/DDBJ whole genome shotgun (WGS) entry which is preliminary data.</text>
</comment>
<feature type="transmembrane region" description="Helical" evidence="1">
    <location>
        <begin position="337"/>
        <end position="361"/>
    </location>
</feature>
<keyword evidence="1" id="KW-0472">Membrane</keyword>
<feature type="transmembrane region" description="Helical" evidence="1">
    <location>
        <begin position="58"/>
        <end position="81"/>
    </location>
</feature>
<dbReference type="EMBL" id="PHNE01000001">
    <property type="protein sequence ID" value="PPE05769.1"/>
    <property type="molecule type" value="Genomic_DNA"/>
</dbReference>
<feature type="transmembrane region" description="Helical" evidence="1">
    <location>
        <begin position="411"/>
        <end position="429"/>
    </location>
</feature>
<gene>
    <name evidence="2" type="ORF">ELUCI_v1c00570</name>
</gene>
<proteinExistence type="predicted"/>
<feature type="transmembrane region" description="Helical" evidence="1">
    <location>
        <begin position="310"/>
        <end position="331"/>
    </location>
</feature>
<evidence type="ECO:0000313" key="3">
    <source>
        <dbReference type="Proteomes" id="UP000237865"/>
    </source>
</evidence>
<name>A0A2S5REL4_9MOLU</name>
<accession>A0A2S5REL4</accession>
<sequence>MTILLINLYFGLTVFCIFSTFICTHIYRQTKVIYNVFNEEINFSEFPLYLKTEKAKYLIYYFLFLFLSLLIFIIFTCWIFFWNKSTNEQIIVYFSISGFLLSLHVFISLWVLWKNNKLIWSKNNLYSHNDLESAKKLSPKNFNFNINFSQSNLISFKNPNRLMLLFYVPWFAWLSDSLFSKDKIEITEGMLSSHVQKCKKKLMKLSNKNKQIKELKIFVAYLKNVSLFILWMERLGVNSININKKQVGLNELKKVTIENFFYYKNLSQTQKLKIIENEHLINGNLEEVINKENFEILVPQFQKFKRWLKIYSINVFVLFLIMVKIEVFLILKLQKDYALIIVGVLMALIMIIFLNLIGILVKAYFLNKDNKTISAYRVISTLFITKKMYFKIFEDIAEDFSKESSNYKHKIMPPFTFLYASRACLPYFMAHSWHEKFASTLLLTMFWVFLGIFFLLFSLIYLLLIKGIFYWTITKNDQKIIKFLQENGQPKISN</sequence>